<evidence type="ECO:0000256" key="5">
    <source>
        <dbReference type="ARBA" id="ARBA00023014"/>
    </source>
</evidence>
<dbReference type="PANTHER" id="PTHR10371:SF3">
    <property type="entry name" value="NADH DEHYDROGENASE [UBIQUINONE] FLAVOPROTEIN 2, MITOCHONDRIAL"/>
    <property type="match status" value="1"/>
</dbReference>
<comment type="similarity">
    <text evidence="1">Belongs to the complex I 24 kDa subunit family.</text>
</comment>
<keyword evidence="4" id="KW-0408">Iron</keyword>
<dbReference type="Pfam" id="PF01257">
    <property type="entry name" value="2Fe-2S_thioredx"/>
    <property type="match status" value="1"/>
</dbReference>
<dbReference type="Gene3D" id="3.40.30.10">
    <property type="entry name" value="Glutaredoxin"/>
    <property type="match status" value="1"/>
</dbReference>
<dbReference type="FunFam" id="1.10.10.1590:FF:000001">
    <property type="entry name" value="NADH-quinone oxidoreductase subunit E"/>
    <property type="match status" value="1"/>
</dbReference>
<evidence type="ECO:0000256" key="6">
    <source>
        <dbReference type="ARBA" id="ARBA00034078"/>
    </source>
</evidence>
<dbReference type="NCBIfam" id="TIGR01958">
    <property type="entry name" value="nuoE_fam"/>
    <property type="match status" value="1"/>
</dbReference>
<keyword evidence="2" id="KW-0001">2Fe-2S</keyword>
<sequence length="154" mass="16585">MGVALFEKIQEIRAIYPEGTQSALLPALRLAQEEYGWLSPDALREVADALDVTPAVCKSVASFYDQFHLEPVGEHLVEVCTNVSCALYGAQQVLEAFQDELGCRAGETSDDGKVTLSTIECLGGCGWGTIVAVDHHYRTGVKPEDAAAIVKELS</sequence>
<dbReference type="EMBL" id="CAEZXP010000001">
    <property type="protein sequence ID" value="CAB4682461.1"/>
    <property type="molecule type" value="Genomic_DNA"/>
</dbReference>
<accession>A0A6J6N746</accession>
<proteinExistence type="inferred from homology"/>
<evidence type="ECO:0000256" key="4">
    <source>
        <dbReference type="ARBA" id="ARBA00023004"/>
    </source>
</evidence>
<dbReference type="AlphaFoldDB" id="A0A6J6N746"/>
<dbReference type="PIRSF" id="PIRSF000216">
    <property type="entry name" value="NADH_DH_24kDa"/>
    <property type="match status" value="1"/>
</dbReference>
<dbReference type="InterPro" id="IPR042128">
    <property type="entry name" value="NuoE_dom"/>
</dbReference>
<dbReference type="SUPFAM" id="SSF52833">
    <property type="entry name" value="Thioredoxin-like"/>
    <property type="match status" value="1"/>
</dbReference>
<dbReference type="PANTHER" id="PTHR10371">
    <property type="entry name" value="NADH DEHYDROGENASE UBIQUINONE FLAVOPROTEIN 2, MITOCHONDRIAL"/>
    <property type="match status" value="1"/>
</dbReference>
<dbReference type="GO" id="GO:0046872">
    <property type="term" value="F:metal ion binding"/>
    <property type="evidence" value="ECO:0007669"/>
    <property type="project" value="UniProtKB-KW"/>
</dbReference>
<dbReference type="InterPro" id="IPR002023">
    <property type="entry name" value="NuoE-like"/>
</dbReference>
<evidence type="ECO:0000256" key="3">
    <source>
        <dbReference type="ARBA" id="ARBA00022723"/>
    </source>
</evidence>
<keyword evidence="3" id="KW-0479">Metal-binding</keyword>
<dbReference type="CDD" id="cd03064">
    <property type="entry name" value="TRX_Fd_NuoE"/>
    <property type="match status" value="1"/>
</dbReference>
<reference evidence="7" key="1">
    <citation type="submission" date="2020-05" db="EMBL/GenBank/DDBJ databases">
        <authorList>
            <person name="Chiriac C."/>
            <person name="Salcher M."/>
            <person name="Ghai R."/>
            <person name="Kavagutti S V."/>
        </authorList>
    </citation>
    <scope>NUCLEOTIDE SEQUENCE</scope>
</reference>
<dbReference type="GO" id="GO:0003954">
    <property type="term" value="F:NADH dehydrogenase activity"/>
    <property type="evidence" value="ECO:0007669"/>
    <property type="project" value="TreeGrafter"/>
</dbReference>
<comment type="cofactor">
    <cofactor evidence="6">
        <name>[2Fe-2S] cluster</name>
        <dbReference type="ChEBI" id="CHEBI:190135"/>
    </cofactor>
</comment>
<evidence type="ECO:0000256" key="2">
    <source>
        <dbReference type="ARBA" id="ARBA00022714"/>
    </source>
</evidence>
<keyword evidence="5" id="KW-0411">Iron-sulfur</keyword>
<dbReference type="Gene3D" id="1.10.10.1590">
    <property type="entry name" value="NADH-quinone oxidoreductase subunit E"/>
    <property type="match status" value="1"/>
</dbReference>
<organism evidence="7">
    <name type="scientific">freshwater metagenome</name>
    <dbReference type="NCBI Taxonomy" id="449393"/>
    <lineage>
        <taxon>unclassified sequences</taxon>
        <taxon>metagenomes</taxon>
        <taxon>ecological metagenomes</taxon>
    </lineage>
</organism>
<dbReference type="GO" id="GO:0051537">
    <property type="term" value="F:2 iron, 2 sulfur cluster binding"/>
    <property type="evidence" value="ECO:0007669"/>
    <property type="project" value="UniProtKB-KW"/>
</dbReference>
<dbReference type="InterPro" id="IPR036249">
    <property type="entry name" value="Thioredoxin-like_sf"/>
</dbReference>
<protein>
    <submittedName>
        <fullName evidence="7">Unannotated protein</fullName>
    </submittedName>
</protein>
<evidence type="ECO:0000313" key="7">
    <source>
        <dbReference type="EMBL" id="CAB4682461.1"/>
    </source>
</evidence>
<evidence type="ECO:0000256" key="1">
    <source>
        <dbReference type="ARBA" id="ARBA00010643"/>
    </source>
</evidence>
<name>A0A6J6N746_9ZZZZ</name>
<gene>
    <name evidence="7" type="ORF">UFOPK2399_00037</name>
</gene>
<dbReference type="InterPro" id="IPR041921">
    <property type="entry name" value="NuoE_N"/>
</dbReference>